<dbReference type="AlphaFoldDB" id="A0A060T5F2"/>
<dbReference type="GO" id="GO:0016192">
    <property type="term" value="P:vesicle-mediated transport"/>
    <property type="evidence" value="ECO:0007669"/>
    <property type="project" value="TreeGrafter"/>
</dbReference>
<evidence type="ECO:0000313" key="3">
    <source>
        <dbReference type="EMBL" id="CDP34112.1"/>
    </source>
</evidence>
<dbReference type="FunFam" id="1.10.405.10:FF:000001">
    <property type="entry name" value="Rab GDP dissociation inhibitor"/>
    <property type="match status" value="1"/>
</dbReference>
<evidence type="ECO:0000256" key="2">
    <source>
        <dbReference type="RuleBase" id="RU363124"/>
    </source>
</evidence>
<organism evidence="3">
    <name type="scientific">Blastobotrys adeninivorans</name>
    <name type="common">Yeast</name>
    <name type="synonym">Arxula adeninivorans</name>
    <dbReference type="NCBI Taxonomy" id="409370"/>
    <lineage>
        <taxon>Eukaryota</taxon>
        <taxon>Fungi</taxon>
        <taxon>Dikarya</taxon>
        <taxon>Ascomycota</taxon>
        <taxon>Saccharomycotina</taxon>
        <taxon>Dipodascomycetes</taxon>
        <taxon>Dipodascales</taxon>
        <taxon>Trichomonascaceae</taxon>
        <taxon>Blastobotrys</taxon>
    </lineage>
</organism>
<dbReference type="InterPro" id="IPR018203">
    <property type="entry name" value="GDP_dissociation_inhibitor"/>
</dbReference>
<comment type="similarity">
    <text evidence="1 2">Belongs to the Rab GDI family.</text>
</comment>
<evidence type="ECO:0000256" key="1">
    <source>
        <dbReference type="ARBA" id="ARBA00005593"/>
    </source>
</evidence>
<dbReference type="GO" id="GO:0005093">
    <property type="term" value="F:Rab GDP-dissociation inhibitor activity"/>
    <property type="evidence" value="ECO:0007669"/>
    <property type="project" value="InterPro"/>
</dbReference>
<dbReference type="PANTHER" id="PTHR11787:SF8">
    <property type="entry name" value="RAB GDP DISSOCIATION INHIBITOR"/>
    <property type="match status" value="1"/>
</dbReference>
<dbReference type="PhylomeDB" id="A0A060T5F2"/>
<dbReference type="Pfam" id="PF00996">
    <property type="entry name" value="GDI"/>
    <property type="match status" value="1"/>
</dbReference>
<dbReference type="SUPFAM" id="SSF51905">
    <property type="entry name" value="FAD/NAD(P)-binding domain"/>
    <property type="match status" value="2"/>
</dbReference>
<gene>
    <name evidence="3" type="ORF">GNLVRS02_ARAD1C04994g</name>
</gene>
<dbReference type="Gene3D" id="1.10.405.10">
    <property type="entry name" value="Guanine Nucleotide Dissociation Inhibitor, domain 1"/>
    <property type="match status" value="1"/>
</dbReference>
<sequence length="447" mass="50421">MDEEYDVIVLGTGLTECILSGLLSVDGKKVLHIDRQDHYGGESASLNLTQLYKKFRPGKETPEGLGRDRDWNVDLIPKFLMANGELTNILVHTDVTRYLEFKQISGSYVYRDGRIAKVPSNEMEAVRSPLMGLFEKRRMKRFLEYVAKYQEDDPSTHQGLDLNRNTMTEVYLKFGLEPGTRDFIGHAMALWTTDDYLQDPAKETVERIKLYAGSVARYGKSPYIYPLYGLGELPQGFARLSAIYGGTYMLDKPVDEIVYNEDGTFAGVRSGEETAKAKIVIGDPTYFPDKVRKTGQRVIRAMCVLNHPVPGTDDMDSLQLIIPQNQVKRKHDIYIAVVSAAHNVAAKNHWLAIVSTVIETDTPHLELEPAFKLLGPRVDTLMGIAELYEPIEDGTKDHVYISKSYDATSHFETTTDDVKDIYFRVTGKPLVLKKRPTVEEEEALQGL</sequence>
<dbReference type="SUPFAM" id="SSF54373">
    <property type="entry name" value="FAD-linked reductases, C-terminal domain"/>
    <property type="match status" value="1"/>
</dbReference>
<name>A0A060T5F2_BLAAD</name>
<dbReference type="PRINTS" id="PR00891">
    <property type="entry name" value="RABGDIREP"/>
</dbReference>
<dbReference type="GO" id="GO:0005737">
    <property type="term" value="C:cytoplasm"/>
    <property type="evidence" value="ECO:0007669"/>
    <property type="project" value="TreeGrafter"/>
</dbReference>
<dbReference type="GO" id="GO:0007264">
    <property type="term" value="P:small GTPase-mediated signal transduction"/>
    <property type="evidence" value="ECO:0007669"/>
    <property type="project" value="InterPro"/>
</dbReference>
<dbReference type="InterPro" id="IPR000806">
    <property type="entry name" value="RabGDI"/>
</dbReference>
<protein>
    <recommendedName>
        <fullName evidence="2">Rab GDP dissociation inhibitor</fullName>
    </recommendedName>
</protein>
<dbReference type="InterPro" id="IPR036188">
    <property type="entry name" value="FAD/NAD-bd_sf"/>
</dbReference>
<dbReference type="EMBL" id="HG937693">
    <property type="protein sequence ID" value="CDP34112.1"/>
    <property type="molecule type" value="Genomic_DNA"/>
</dbReference>
<dbReference type="PANTHER" id="PTHR11787">
    <property type="entry name" value="RAB GDP-DISSOCIATION INHIBITOR"/>
    <property type="match status" value="1"/>
</dbReference>
<proteinExistence type="inferred from homology"/>
<dbReference type="Gene3D" id="3.50.50.60">
    <property type="entry name" value="FAD/NAD(P)-binding domain"/>
    <property type="match status" value="1"/>
</dbReference>
<reference evidence="3" key="1">
    <citation type="submission" date="2014-02" db="EMBL/GenBank/DDBJ databases">
        <authorList>
            <person name="Genoscope - CEA"/>
        </authorList>
    </citation>
    <scope>NUCLEOTIDE SEQUENCE</scope>
    <source>
        <strain evidence="3">LS3</strain>
    </source>
</reference>
<dbReference type="Gene3D" id="3.30.519.10">
    <property type="entry name" value="Guanine Nucleotide Dissociation Inhibitor, domain 2"/>
    <property type="match status" value="1"/>
</dbReference>
<dbReference type="PRINTS" id="PR00892">
    <property type="entry name" value="RABGDI"/>
</dbReference>
<reference evidence="3" key="2">
    <citation type="submission" date="2014-06" db="EMBL/GenBank/DDBJ databases">
        <title>The complete genome of Blastobotrys (Arxula) adeninivorans LS3 - a yeast of biotechnological interest.</title>
        <authorList>
            <person name="Kunze G."/>
            <person name="Gaillardin C."/>
            <person name="Czernicka M."/>
            <person name="Durrens P."/>
            <person name="Martin T."/>
            <person name="Boer E."/>
            <person name="Gabaldon T."/>
            <person name="Cruz J."/>
            <person name="Talla E."/>
            <person name="Marck C."/>
            <person name="Goffeau A."/>
            <person name="Barbe V."/>
            <person name="Baret P."/>
            <person name="Baronian K."/>
            <person name="Beier S."/>
            <person name="Bleykasten C."/>
            <person name="Bode R."/>
            <person name="Casaregola S."/>
            <person name="Despons L."/>
            <person name="Fairhead C."/>
            <person name="Giersberg M."/>
            <person name="Gierski P."/>
            <person name="Hahnel U."/>
            <person name="Hartmann A."/>
            <person name="Jankowska D."/>
            <person name="Jubin C."/>
            <person name="Jung P."/>
            <person name="Lafontaine I."/>
            <person name="Leh-Louis V."/>
            <person name="Lemaire M."/>
            <person name="Marcet-Houben M."/>
            <person name="Mascher M."/>
            <person name="Morel G."/>
            <person name="Richard G.-F."/>
            <person name="Riechen J."/>
            <person name="Sacerdot C."/>
            <person name="Sarkar A."/>
            <person name="Savel G."/>
            <person name="Schacherer J."/>
            <person name="Sherman D."/>
            <person name="Straub M.-L."/>
            <person name="Stein N."/>
            <person name="Thierry A."/>
            <person name="Trautwein-Schult A."/>
            <person name="Westhof E."/>
            <person name="Worch S."/>
            <person name="Dujon B."/>
            <person name="Souciet J.-L."/>
            <person name="Wincker P."/>
            <person name="Scholz U."/>
            <person name="Neuveglise N."/>
        </authorList>
    </citation>
    <scope>NUCLEOTIDE SEQUENCE</scope>
    <source>
        <strain evidence="3">LS3</strain>
    </source>
</reference>
<dbReference type="GO" id="GO:0015031">
    <property type="term" value="P:protein transport"/>
    <property type="evidence" value="ECO:0007669"/>
    <property type="project" value="InterPro"/>
</dbReference>
<accession>A0A060T5F2</accession>